<comment type="subcellular location">
    <subcellularLocation>
        <location evidence="1">Bacterial flagellum</location>
    </subcellularLocation>
    <subcellularLocation>
        <location evidence="2">Secreted</location>
    </subcellularLocation>
</comment>
<dbReference type="InterPro" id="IPR053927">
    <property type="entry name" value="FlgK_helical"/>
</dbReference>
<dbReference type="GO" id="GO:0009424">
    <property type="term" value="C:bacterial-type flagellum hook"/>
    <property type="evidence" value="ECO:0007669"/>
    <property type="project" value="InterPro"/>
</dbReference>
<name>A0A399R1U3_9PROT</name>
<comment type="similarity">
    <text evidence="3">Belongs to the flagella basal body rod proteins family.</text>
</comment>
<keyword evidence="6" id="KW-0975">Bacterial flagellum</keyword>
<dbReference type="GO" id="GO:0005576">
    <property type="term" value="C:extracellular region"/>
    <property type="evidence" value="ECO:0007669"/>
    <property type="project" value="UniProtKB-SubCell"/>
</dbReference>
<evidence type="ECO:0000259" key="8">
    <source>
        <dbReference type="Pfam" id="PF22638"/>
    </source>
</evidence>
<sequence length="479" mass="49492">MSLSNAINTARTGLQVTGLRADMVATNVSNSTTPGYVRRSVLVSEQMTVSNPSGVRVDGVGRAASEPLTAQRMASGSDLAQASVMSSTWASLSARLGDTVDGTGLFSMMSNFETSLANAAATPESQANLNAIVDSVRALASEFNSLSDFISSERIEADREIASGVDTVNDALNQIQAINSKLAGSDRNSAKAAALMDERQRYVDTISEFLPVQTVQRTGGTIDIVTKEGVFLLAGGAREIEFSPAAAVGPGDGIDTGALSGIKVGDVDITPGAASYGAVSSGLFGALFTLRDTDLPDFQDQLDTVAGDIMARLDNADLAGGANTSLLVDTDPGAGAGVAARISINPLIDPLQGGQLSLLRDGLDAITTGDAGNGSLFNAMLDAMTANRTLGSGGFQGSYTATGLVAGFASRTGQMRVSSEAVEASTAAQHSIMVEAEQKQTGVDVDEQMQLLLEIEQAYAANARVIEVANQMMLRLMEL</sequence>
<dbReference type="Pfam" id="PF22638">
    <property type="entry name" value="FlgK_D1"/>
    <property type="match status" value="1"/>
</dbReference>
<protein>
    <recommendedName>
        <fullName evidence="4">Flagellar hook-associated protein 1</fullName>
    </recommendedName>
</protein>
<evidence type="ECO:0000313" key="10">
    <source>
        <dbReference type="Proteomes" id="UP000265431"/>
    </source>
</evidence>
<evidence type="ECO:0000256" key="4">
    <source>
        <dbReference type="ARBA" id="ARBA00016244"/>
    </source>
</evidence>
<dbReference type="RefSeq" id="WP_119378902.1">
    <property type="nucleotide sequence ID" value="NZ_QWGB01000005.1"/>
</dbReference>
<keyword evidence="9" id="KW-0969">Cilium</keyword>
<evidence type="ECO:0000256" key="3">
    <source>
        <dbReference type="ARBA" id="ARBA00009677"/>
    </source>
</evidence>
<evidence type="ECO:0000256" key="1">
    <source>
        <dbReference type="ARBA" id="ARBA00004365"/>
    </source>
</evidence>
<keyword evidence="9" id="KW-0966">Cell projection</keyword>
<accession>A0A399R1U3</accession>
<keyword evidence="10" id="KW-1185">Reference proteome</keyword>
<dbReference type="GO" id="GO:0005198">
    <property type="term" value="F:structural molecule activity"/>
    <property type="evidence" value="ECO:0007669"/>
    <property type="project" value="InterPro"/>
</dbReference>
<evidence type="ECO:0000259" key="7">
    <source>
        <dbReference type="Pfam" id="PF06429"/>
    </source>
</evidence>
<dbReference type="NCBIfam" id="TIGR02492">
    <property type="entry name" value="flgK_ends"/>
    <property type="match status" value="1"/>
</dbReference>
<evidence type="ECO:0000256" key="6">
    <source>
        <dbReference type="ARBA" id="ARBA00023143"/>
    </source>
</evidence>
<feature type="domain" description="Flagellar hook-associated protein FlgK helical" evidence="8">
    <location>
        <begin position="101"/>
        <end position="316"/>
    </location>
</feature>
<keyword evidence="5" id="KW-0964">Secreted</keyword>
<evidence type="ECO:0000256" key="5">
    <source>
        <dbReference type="ARBA" id="ARBA00022525"/>
    </source>
</evidence>
<reference evidence="9 10" key="1">
    <citation type="submission" date="2018-08" db="EMBL/GenBank/DDBJ databases">
        <title>Henriciella mobilis sp. nov., isolated from seawater.</title>
        <authorList>
            <person name="Cheng H."/>
            <person name="Wu Y.-H."/>
            <person name="Xu X.-W."/>
            <person name="Guo L.-L."/>
        </authorList>
    </citation>
    <scope>NUCLEOTIDE SEQUENCE [LARGE SCALE GENOMIC DNA]</scope>
    <source>
        <strain evidence="9 10">CCUG66934</strain>
    </source>
</reference>
<keyword evidence="9" id="KW-0282">Flagellum</keyword>
<feature type="domain" description="Flagellar basal-body/hook protein C-terminal" evidence="7">
    <location>
        <begin position="441"/>
        <end position="478"/>
    </location>
</feature>
<dbReference type="SUPFAM" id="SSF64518">
    <property type="entry name" value="Phase 1 flagellin"/>
    <property type="match status" value="1"/>
</dbReference>
<comment type="caution">
    <text evidence="9">The sequence shown here is derived from an EMBL/GenBank/DDBJ whole genome shotgun (WGS) entry which is preliminary data.</text>
</comment>
<evidence type="ECO:0000313" key="9">
    <source>
        <dbReference type="EMBL" id="RIJ23712.1"/>
    </source>
</evidence>
<evidence type="ECO:0000256" key="2">
    <source>
        <dbReference type="ARBA" id="ARBA00004613"/>
    </source>
</evidence>
<dbReference type="Proteomes" id="UP000265431">
    <property type="component" value="Unassembled WGS sequence"/>
</dbReference>
<dbReference type="GO" id="GO:0044780">
    <property type="term" value="P:bacterial-type flagellum assembly"/>
    <property type="evidence" value="ECO:0007669"/>
    <property type="project" value="InterPro"/>
</dbReference>
<dbReference type="InterPro" id="IPR002371">
    <property type="entry name" value="FlgK"/>
</dbReference>
<dbReference type="PANTHER" id="PTHR30033">
    <property type="entry name" value="FLAGELLAR HOOK-ASSOCIATED PROTEIN 1"/>
    <property type="match status" value="1"/>
</dbReference>
<dbReference type="OrthoDB" id="7181295at2"/>
<organism evidence="9 10">
    <name type="scientific">Henriciella barbarensis</name>
    <dbReference type="NCBI Taxonomy" id="86342"/>
    <lineage>
        <taxon>Bacteria</taxon>
        <taxon>Pseudomonadati</taxon>
        <taxon>Pseudomonadota</taxon>
        <taxon>Alphaproteobacteria</taxon>
        <taxon>Hyphomonadales</taxon>
        <taxon>Hyphomonadaceae</taxon>
        <taxon>Henriciella</taxon>
    </lineage>
</organism>
<dbReference type="PANTHER" id="PTHR30033:SF1">
    <property type="entry name" value="FLAGELLAR HOOK-ASSOCIATED PROTEIN 1"/>
    <property type="match status" value="1"/>
</dbReference>
<gene>
    <name evidence="9" type="primary">flgK</name>
    <name evidence="9" type="ORF">D1224_05480</name>
</gene>
<dbReference type="AlphaFoldDB" id="A0A399R1U3"/>
<dbReference type="Pfam" id="PF06429">
    <property type="entry name" value="Flg_bbr_C"/>
    <property type="match status" value="1"/>
</dbReference>
<proteinExistence type="inferred from homology"/>
<dbReference type="InterPro" id="IPR010930">
    <property type="entry name" value="Flg_bb/hook_C_dom"/>
</dbReference>
<dbReference type="EMBL" id="QWGB01000005">
    <property type="protein sequence ID" value="RIJ23712.1"/>
    <property type="molecule type" value="Genomic_DNA"/>
</dbReference>